<organism evidence="1 2">
    <name type="scientific">Candidatus Staskawiczbacteria bacterium RIFCSPHIGHO2_02_FULL_34_9</name>
    <dbReference type="NCBI Taxonomy" id="1802206"/>
    <lineage>
        <taxon>Bacteria</taxon>
        <taxon>Candidatus Staskawicziibacteriota</taxon>
    </lineage>
</organism>
<sequence>MKSVREYFPSFYEEISKAHEGIHDGHDIYHVQRVAIWARRIALDEWNDEHIAGLAEIAAYCHNADRLKEKIYGRDNTPDNATEGLVRSWLCHVLTISTQDEITILRAVLDHNKPNDDADSKVTIALKDADRVVNLELDIIIRSGQFRPEIPAVDYELFLSDPKADYMNPKSCLRNVHYCLEWADPKKPKFCCRTKFGMKQAIERAAEIVWYESTLRSQLKKSGLLTA</sequence>
<dbReference type="Gene3D" id="1.10.3210.10">
    <property type="entry name" value="Hypothetical protein af1432"/>
    <property type="match status" value="1"/>
</dbReference>
<proteinExistence type="predicted"/>
<gene>
    <name evidence="1" type="ORF">A3D35_00220</name>
</gene>
<dbReference type="STRING" id="1802206.A3D35_00220"/>
<dbReference type="AlphaFoldDB" id="A0A1G2I4C2"/>
<comment type="caution">
    <text evidence="1">The sequence shown here is derived from an EMBL/GenBank/DDBJ whole genome shotgun (WGS) entry which is preliminary data.</text>
</comment>
<name>A0A1G2I4C2_9BACT</name>
<dbReference type="SUPFAM" id="SSF109604">
    <property type="entry name" value="HD-domain/PDEase-like"/>
    <property type="match status" value="1"/>
</dbReference>
<evidence type="ECO:0008006" key="3">
    <source>
        <dbReference type="Google" id="ProtNLM"/>
    </source>
</evidence>
<evidence type="ECO:0000313" key="1">
    <source>
        <dbReference type="EMBL" id="OGZ69672.1"/>
    </source>
</evidence>
<accession>A0A1G2I4C2</accession>
<dbReference type="Proteomes" id="UP000176421">
    <property type="component" value="Unassembled WGS sequence"/>
</dbReference>
<protein>
    <recommendedName>
        <fullName evidence="3">HD/PDEase domain-containing protein</fullName>
    </recommendedName>
</protein>
<reference evidence="1 2" key="1">
    <citation type="journal article" date="2016" name="Nat. Commun.">
        <title>Thousands of microbial genomes shed light on interconnected biogeochemical processes in an aquifer system.</title>
        <authorList>
            <person name="Anantharaman K."/>
            <person name="Brown C.T."/>
            <person name="Hug L.A."/>
            <person name="Sharon I."/>
            <person name="Castelle C.J."/>
            <person name="Probst A.J."/>
            <person name="Thomas B.C."/>
            <person name="Singh A."/>
            <person name="Wilkins M.J."/>
            <person name="Karaoz U."/>
            <person name="Brodie E.L."/>
            <person name="Williams K.H."/>
            <person name="Hubbard S.S."/>
            <person name="Banfield J.F."/>
        </authorList>
    </citation>
    <scope>NUCLEOTIDE SEQUENCE [LARGE SCALE GENOMIC DNA]</scope>
</reference>
<dbReference type="EMBL" id="MHOS01000004">
    <property type="protein sequence ID" value="OGZ69672.1"/>
    <property type="molecule type" value="Genomic_DNA"/>
</dbReference>
<evidence type="ECO:0000313" key="2">
    <source>
        <dbReference type="Proteomes" id="UP000176421"/>
    </source>
</evidence>